<sequence>MSRPWIYQRLRELADTGRVTQVSRGRWRAMPEHVR</sequence>
<gene>
    <name evidence="1" type="ORF">HNR61_004328</name>
</gene>
<accession>A0A7W3LR34</accession>
<dbReference type="Proteomes" id="UP000572680">
    <property type="component" value="Unassembled WGS sequence"/>
</dbReference>
<reference evidence="1 2" key="1">
    <citation type="submission" date="2020-08" db="EMBL/GenBank/DDBJ databases">
        <title>Genomic Encyclopedia of Type Strains, Phase IV (KMG-IV): sequencing the most valuable type-strain genomes for metagenomic binning, comparative biology and taxonomic classification.</title>
        <authorList>
            <person name="Goeker M."/>
        </authorList>
    </citation>
    <scope>NUCLEOTIDE SEQUENCE [LARGE SCALE GENOMIC DNA]</scope>
    <source>
        <strain evidence="1 2">DSM 44197</strain>
    </source>
</reference>
<organism evidence="1 2">
    <name type="scientific">Actinomadura namibiensis</name>
    <dbReference type="NCBI Taxonomy" id="182080"/>
    <lineage>
        <taxon>Bacteria</taxon>
        <taxon>Bacillati</taxon>
        <taxon>Actinomycetota</taxon>
        <taxon>Actinomycetes</taxon>
        <taxon>Streptosporangiales</taxon>
        <taxon>Thermomonosporaceae</taxon>
        <taxon>Actinomadura</taxon>
    </lineage>
</organism>
<protein>
    <submittedName>
        <fullName evidence="1">Uncharacterized protein</fullName>
    </submittedName>
</protein>
<evidence type="ECO:0000313" key="2">
    <source>
        <dbReference type="Proteomes" id="UP000572680"/>
    </source>
</evidence>
<dbReference type="AlphaFoldDB" id="A0A7W3LR34"/>
<proteinExistence type="predicted"/>
<name>A0A7W3LR34_ACTNM</name>
<dbReference type="EMBL" id="JACJIA010000005">
    <property type="protein sequence ID" value="MBA8952682.1"/>
    <property type="molecule type" value="Genomic_DNA"/>
</dbReference>
<evidence type="ECO:0000313" key="1">
    <source>
        <dbReference type="EMBL" id="MBA8952682.1"/>
    </source>
</evidence>
<comment type="caution">
    <text evidence="1">The sequence shown here is derived from an EMBL/GenBank/DDBJ whole genome shotgun (WGS) entry which is preliminary data.</text>
</comment>
<keyword evidence="2" id="KW-1185">Reference proteome</keyword>